<feature type="transmembrane region" description="Helical" evidence="8">
    <location>
        <begin position="267"/>
        <end position="292"/>
    </location>
</feature>
<accession>A0A430J932</accession>
<dbReference type="EMBL" id="RXHU01000068">
    <property type="protein sequence ID" value="RTE07003.1"/>
    <property type="molecule type" value="Genomic_DNA"/>
</dbReference>
<feature type="transmembrane region" description="Helical" evidence="8">
    <location>
        <begin position="216"/>
        <end position="247"/>
    </location>
</feature>
<reference evidence="9 10" key="1">
    <citation type="submission" date="2018-12" db="EMBL/GenBank/DDBJ databases">
        <title>Bacillus ochoae sp. nov., Paenibacillus whitsoniae sp. nov., Paenibacillus spiritus sp. nov. Isolated from the Mars Exploration Rover during spacecraft assembly.</title>
        <authorList>
            <person name="Seuylemezian A."/>
            <person name="Vaishampayan P."/>
        </authorList>
    </citation>
    <scope>NUCLEOTIDE SEQUENCE [LARGE SCALE GENOMIC DNA]</scope>
    <source>
        <strain evidence="9 10">MER 54</strain>
    </source>
</reference>
<protein>
    <submittedName>
        <fullName evidence="9">Spore gernimation protein</fullName>
    </submittedName>
</protein>
<comment type="similarity">
    <text evidence="2">Belongs to the amino acid-polyamine-organocation (APC) superfamily. Spore germination protein (SGP) (TC 2.A.3.9) family.</text>
</comment>
<dbReference type="NCBIfam" id="TIGR00912">
    <property type="entry name" value="2A0309"/>
    <property type="match status" value="1"/>
</dbReference>
<evidence type="ECO:0000256" key="6">
    <source>
        <dbReference type="ARBA" id="ARBA00022989"/>
    </source>
</evidence>
<keyword evidence="3" id="KW-0813">Transport</keyword>
<name>A0A430J932_9BACL</name>
<evidence type="ECO:0000256" key="2">
    <source>
        <dbReference type="ARBA" id="ARBA00007998"/>
    </source>
</evidence>
<keyword evidence="7 8" id="KW-0472">Membrane</keyword>
<feature type="transmembrane region" description="Helical" evidence="8">
    <location>
        <begin position="141"/>
        <end position="163"/>
    </location>
</feature>
<dbReference type="GO" id="GO:0009847">
    <property type="term" value="P:spore germination"/>
    <property type="evidence" value="ECO:0007669"/>
    <property type="project" value="InterPro"/>
</dbReference>
<feature type="transmembrane region" description="Helical" evidence="8">
    <location>
        <begin position="299"/>
        <end position="317"/>
    </location>
</feature>
<keyword evidence="10" id="KW-1185">Reference proteome</keyword>
<evidence type="ECO:0000313" key="9">
    <source>
        <dbReference type="EMBL" id="RTE07003.1"/>
    </source>
</evidence>
<organism evidence="9 10">
    <name type="scientific">Paenibacillus whitsoniae</name>
    <dbReference type="NCBI Taxonomy" id="2496558"/>
    <lineage>
        <taxon>Bacteria</taxon>
        <taxon>Bacillati</taxon>
        <taxon>Bacillota</taxon>
        <taxon>Bacilli</taxon>
        <taxon>Bacillales</taxon>
        <taxon>Paenibacillaceae</taxon>
        <taxon>Paenibacillus</taxon>
    </lineage>
</organism>
<evidence type="ECO:0000256" key="5">
    <source>
        <dbReference type="ARBA" id="ARBA00022692"/>
    </source>
</evidence>
<dbReference type="PANTHER" id="PTHR34975:SF2">
    <property type="entry name" value="SPORE GERMINATION PROTEIN A2"/>
    <property type="match status" value="1"/>
</dbReference>
<sequence>MDRTSNYQLAVMMILFEIGSTPIFALGSSAKQDAWLAMLAAAIVGFILLNMFLFIQNKAPDEDLIGLLRLCFGKWAGTGIGILFALYFAYESMRNVRDFGEIANLTLLKVTPKSVTMSVIVLLAIYAISMGIRTLFHITEALLPIVMISYMLLTFLIFLAKLVQPGNLLPVLEHGIAPVLKAAFPDIISFPFGQTVIFFMLWHLIPDKQKMKRFSLISYTIVALFLVSMNMLNIMVLGVTINSLSILPFLQAVQLIEVGNILERLDVMVTLLLFLGLFVKMMTFCCGSVYAFAHLFPRIPRAVWLILVSTVIYATSFTEPNYTVHAWIGLVVVVKKVFPIFQIVIPVIMFIILLFRKLPTGQNALPSGPQPGGSQ</sequence>
<keyword evidence="5 8" id="KW-0812">Transmembrane</keyword>
<feature type="transmembrane region" description="Helical" evidence="8">
    <location>
        <begin position="67"/>
        <end position="90"/>
    </location>
</feature>
<dbReference type="AlphaFoldDB" id="A0A430J932"/>
<feature type="transmembrane region" description="Helical" evidence="8">
    <location>
        <begin position="183"/>
        <end position="204"/>
    </location>
</feature>
<feature type="transmembrane region" description="Helical" evidence="8">
    <location>
        <begin position="34"/>
        <end position="55"/>
    </location>
</feature>
<evidence type="ECO:0000256" key="3">
    <source>
        <dbReference type="ARBA" id="ARBA00022448"/>
    </source>
</evidence>
<dbReference type="OrthoDB" id="2840438at2"/>
<feature type="transmembrane region" description="Helical" evidence="8">
    <location>
        <begin position="337"/>
        <end position="355"/>
    </location>
</feature>
<feature type="transmembrane region" description="Helical" evidence="8">
    <location>
        <begin position="7"/>
        <end position="28"/>
    </location>
</feature>
<feature type="transmembrane region" description="Helical" evidence="8">
    <location>
        <begin position="110"/>
        <end position="129"/>
    </location>
</feature>
<evidence type="ECO:0000256" key="8">
    <source>
        <dbReference type="SAM" id="Phobius"/>
    </source>
</evidence>
<dbReference type="PANTHER" id="PTHR34975">
    <property type="entry name" value="SPORE GERMINATION PROTEIN A2"/>
    <property type="match status" value="1"/>
</dbReference>
<proteinExistence type="inferred from homology"/>
<dbReference type="InterPro" id="IPR004761">
    <property type="entry name" value="Spore_GerAB"/>
</dbReference>
<dbReference type="Pfam" id="PF03845">
    <property type="entry name" value="Spore_permease"/>
    <property type="match status" value="1"/>
</dbReference>
<comment type="caution">
    <text evidence="9">The sequence shown here is derived from an EMBL/GenBank/DDBJ whole genome shotgun (WGS) entry which is preliminary data.</text>
</comment>
<evidence type="ECO:0000256" key="4">
    <source>
        <dbReference type="ARBA" id="ARBA00022544"/>
    </source>
</evidence>
<keyword evidence="4" id="KW-0309">Germination</keyword>
<evidence type="ECO:0000256" key="7">
    <source>
        <dbReference type="ARBA" id="ARBA00023136"/>
    </source>
</evidence>
<evidence type="ECO:0000256" key="1">
    <source>
        <dbReference type="ARBA" id="ARBA00004141"/>
    </source>
</evidence>
<dbReference type="GO" id="GO:0016020">
    <property type="term" value="C:membrane"/>
    <property type="evidence" value="ECO:0007669"/>
    <property type="project" value="UniProtKB-SubCell"/>
</dbReference>
<dbReference type="Proteomes" id="UP000276128">
    <property type="component" value="Unassembled WGS sequence"/>
</dbReference>
<dbReference type="RefSeq" id="WP_126143378.1">
    <property type="nucleotide sequence ID" value="NZ_RXHU01000068.1"/>
</dbReference>
<keyword evidence="6 8" id="KW-1133">Transmembrane helix</keyword>
<comment type="subcellular location">
    <subcellularLocation>
        <location evidence="1">Membrane</location>
        <topology evidence="1">Multi-pass membrane protein</topology>
    </subcellularLocation>
</comment>
<gene>
    <name evidence="9" type="ORF">EJQ19_21905</name>
</gene>
<evidence type="ECO:0000313" key="10">
    <source>
        <dbReference type="Proteomes" id="UP000276128"/>
    </source>
</evidence>